<name>A0A1I7HBQ9_9FLAO</name>
<dbReference type="Proteomes" id="UP000199138">
    <property type="component" value="Unassembled WGS sequence"/>
</dbReference>
<keyword evidence="5" id="KW-1185">Reference proteome</keyword>
<dbReference type="InterPro" id="IPR008977">
    <property type="entry name" value="PHM/PNGase_F_dom_sf"/>
</dbReference>
<dbReference type="PROSITE" id="PS51257">
    <property type="entry name" value="PROKAR_LIPOPROTEIN"/>
    <property type="match status" value="1"/>
</dbReference>
<feature type="domain" description="Peptide-N-glycosidase F C-terminal" evidence="3">
    <location>
        <begin position="310"/>
        <end position="423"/>
    </location>
</feature>
<dbReference type="PANTHER" id="PTHR39319:SF1">
    <property type="entry name" value="SI:DKEY-256H2.1"/>
    <property type="match status" value="1"/>
</dbReference>
<dbReference type="InterPro" id="IPR053251">
    <property type="entry name" value="N-glycanase"/>
</dbReference>
<reference evidence="4 5" key="1">
    <citation type="submission" date="2016-10" db="EMBL/GenBank/DDBJ databases">
        <authorList>
            <person name="de Groot N.N."/>
        </authorList>
    </citation>
    <scope>NUCLEOTIDE SEQUENCE [LARGE SCALE GENOMIC DNA]</scope>
    <source>
        <strain evidence="4 5">CGMCC 1.12333</strain>
    </source>
</reference>
<dbReference type="GO" id="GO:0016715">
    <property type="term" value="F:oxidoreductase activity, acting on paired donors, with incorporation or reduction of molecular oxygen, reduced ascorbate as one donor, and incorporation of one atom of oxygen"/>
    <property type="evidence" value="ECO:0007669"/>
    <property type="project" value="InterPro"/>
</dbReference>
<dbReference type="Gene3D" id="2.60.120.230">
    <property type="match status" value="2"/>
</dbReference>
<dbReference type="AlphaFoldDB" id="A0A1I7HBQ9"/>
<dbReference type="RefSeq" id="WP_218157933.1">
    <property type="nucleotide sequence ID" value="NZ_FPBK01000008.1"/>
</dbReference>
<dbReference type="Pfam" id="PF09113">
    <property type="entry name" value="N-glycanase_C"/>
    <property type="match status" value="1"/>
</dbReference>
<accession>A0A1I7HBQ9</accession>
<evidence type="ECO:0000313" key="5">
    <source>
        <dbReference type="Proteomes" id="UP000199138"/>
    </source>
</evidence>
<sequence>MQRITLRASMLAMLSFCFVALQSCGDDDSDEGGSGGQQALDPKISLTESSIDFGEIEVGGESEVETFAVIGSDLSSDLELTVSDDYMLSLDNENFSQSLVIDADDANGTHDIYVKVVPEEENEESSSIEVSSTGATSRYVQVYKSAVRPSYAMTTFDHERIAWGDGYNQGETGTFPFPEDLSGYSEILMYVKLDCPIGGCDEWDVFAHIQVQDPETSEWFEMGRYITPYWNDNSQLEDGFEFDVTDFKSLLTGDVNLRTYAEVWNSDGYEVTVNFKFIEGTPDYQYYNIAEVVAYDSWSLGGVPYGSDASEFDLTKNISIPSNAESTHLRTVISGWGHATPVDAGTGRPCAEWCYRTHDVMINGAATFEHYMGPLGCAENVVSNQSPGNWQPDRAGWCPGMVVPIRLNELSSPMAGQSFDFEYSFEPWTSDGGVIAEGYSPGAYYAISTFVVVKSNTEISRPVIAD</sequence>
<evidence type="ECO:0000256" key="1">
    <source>
        <dbReference type="ARBA" id="ARBA00023157"/>
    </source>
</evidence>
<dbReference type="GO" id="GO:0016798">
    <property type="term" value="F:hydrolase activity, acting on glycosyl bonds"/>
    <property type="evidence" value="ECO:0007669"/>
    <property type="project" value="UniProtKB-KW"/>
</dbReference>
<dbReference type="InterPro" id="IPR014784">
    <property type="entry name" value="Cu2_ascorb_mOase-like_C"/>
</dbReference>
<keyword evidence="4" id="KW-0378">Hydrolase</keyword>
<organism evidence="4 5">
    <name type="scientific">Pustulibacterium marinum</name>
    <dbReference type="NCBI Taxonomy" id="1224947"/>
    <lineage>
        <taxon>Bacteria</taxon>
        <taxon>Pseudomonadati</taxon>
        <taxon>Bacteroidota</taxon>
        <taxon>Flavobacteriia</taxon>
        <taxon>Flavobacteriales</taxon>
        <taxon>Flavobacteriaceae</taxon>
        <taxon>Pustulibacterium</taxon>
    </lineage>
</organism>
<gene>
    <name evidence="4" type="ORF">SAMN05216480_10894</name>
</gene>
<evidence type="ECO:0000313" key="4">
    <source>
        <dbReference type="EMBL" id="SFU58150.1"/>
    </source>
</evidence>
<evidence type="ECO:0000256" key="2">
    <source>
        <dbReference type="SAM" id="SignalP"/>
    </source>
</evidence>
<protein>
    <submittedName>
        <fullName evidence="4">Peptide-N-glycosidase F, N terminal</fullName>
    </submittedName>
</protein>
<keyword evidence="1" id="KW-1015">Disulfide bond</keyword>
<feature type="chain" id="PRO_5011677056" evidence="2">
    <location>
        <begin position="26"/>
        <end position="466"/>
    </location>
</feature>
<dbReference type="SUPFAM" id="SSF49742">
    <property type="entry name" value="PHM/PNGase F"/>
    <property type="match status" value="2"/>
</dbReference>
<dbReference type="PANTHER" id="PTHR39319">
    <property type="entry name" value="SI:DKEY-256H2.1"/>
    <property type="match status" value="1"/>
</dbReference>
<proteinExistence type="predicted"/>
<evidence type="ECO:0000259" key="3">
    <source>
        <dbReference type="Pfam" id="PF09113"/>
    </source>
</evidence>
<dbReference type="EMBL" id="FPBK01000008">
    <property type="protein sequence ID" value="SFU58150.1"/>
    <property type="molecule type" value="Genomic_DNA"/>
</dbReference>
<keyword evidence="2" id="KW-0732">Signal</keyword>
<keyword evidence="4" id="KW-0326">Glycosidase</keyword>
<dbReference type="InterPro" id="IPR015197">
    <property type="entry name" value="PngaseF_C"/>
</dbReference>
<feature type="signal peptide" evidence="2">
    <location>
        <begin position="1"/>
        <end position="25"/>
    </location>
</feature>